<dbReference type="RefSeq" id="XP_068347837.1">
    <property type="nucleotide sequence ID" value="XM_068512459.1"/>
</dbReference>
<dbReference type="PANTHER" id="PTHR24198:SF165">
    <property type="entry name" value="ANKYRIN REPEAT-CONTAINING PROTEIN-RELATED"/>
    <property type="match status" value="1"/>
</dbReference>
<proteinExistence type="predicted"/>
<evidence type="ECO:0000256" key="2">
    <source>
        <dbReference type="ARBA" id="ARBA00023043"/>
    </source>
</evidence>
<gene>
    <name evidence="3" type="ORF">TRFO_39124</name>
</gene>
<dbReference type="EMBL" id="MLAK01001297">
    <property type="protein sequence ID" value="OHS94700.1"/>
    <property type="molecule type" value="Genomic_DNA"/>
</dbReference>
<reference evidence="3" key="1">
    <citation type="submission" date="2016-10" db="EMBL/GenBank/DDBJ databases">
        <authorList>
            <person name="Benchimol M."/>
            <person name="Almeida L.G."/>
            <person name="Vasconcelos A.T."/>
            <person name="Perreira-Neves A."/>
            <person name="Rosa I.A."/>
            <person name="Tasca T."/>
            <person name="Bogo M.R."/>
            <person name="de Souza W."/>
        </authorList>
    </citation>
    <scope>NUCLEOTIDE SEQUENCE [LARGE SCALE GENOMIC DNA]</scope>
    <source>
        <strain evidence="3">K</strain>
    </source>
</reference>
<keyword evidence="2" id="KW-0040">ANK repeat</keyword>
<evidence type="ECO:0000313" key="3">
    <source>
        <dbReference type="EMBL" id="OHS94700.1"/>
    </source>
</evidence>
<name>A0A1J4JBS2_9EUKA</name>
<dbReference type="PANTHER" id="PTHR24198">
    <property type="entry name" value="ANKYRIN REPEAT AND PROTEIN KINASE DOMAIN-CONTAINING PROTEIN"/>
    <property type="match status" value="1"/>
</dbReference>
<dbReference type="AlphaFoldDB" id="A0A1J4JBS2"/>
<dbReference type="Proteomes" id="UP000179807">
    <property type="component" value="Unassembled WGS sequence"/>
</dbReference>
<accession>A0A1J4JBS2</accession>
<dbReference type="InterPro" id="IPR002110">
    <property type="entry name" value="Ankyrin_rpt"/>
</dbReference>
<dbReference type="Gene3D" id="1.25.40.20">
    <property type="entry name" value="Ankyrin repeat-containing domain"/>
    <property type="match status" value="2"/>
</dbReference>
<dbReference type="OrthoDB" id="341259at2759"/>
<dbReference type="VEuPathDB" id="TrichDB:TRFO_39124"/>
<evidence type="ECO:0000256" key="1">
    <source>
        <dbReference type="ARBA" id="ARBA00022737"/>
    </source>
</evidence>
<dbReference type="SMART" id="SM00248">
    <property type="entry name" value="ANK"/>
    <property type="match status" value="7"/>
</dbReference>
<sequence>MKNNYYNKLTPKRQARISRCFDIIRMIVYSNPEDDEILLKRLLTSNYAHNSSRLLAFIYISINICSVWPNYIDHSANLLSLMQKSADPNNNCLIYVKKFIGNQLFQKYFGDSTDDIYIFVLHFFLKCIEKGIYSTEEIVSKIKRKFVRKKVFFNQLCFFFIFFAPEIEETDKNFYEETQNFIDQSKTKQFLNSKLSFILDEVNYQNFKKDNWKKLKKERVSFAQIENAIRNDDLDSFKRIIESENNGDLNGYCKNSIFSPFVLFDNEFPFICSAAIYGSEKIFMFLFKSGVSLESRSKSGISLFQCACVNPVSSILSVFPDELIHPNLNSSTAKSPKLSTSPLSSQAIYQNTHKGSPNTNSSSSSNIYSPYSSSPFAVSPNSPQSFKENFQINNPINNQINTQITGQMNQSCNSNDHIMSSFARCYKLDELNEYLYLACNDKLGVAPNGTTAFNKAIYSSNYFIFKMCLEKNVDINLEDGFGMTPFECACYGGDYLCMKNLYKLGADVKKGKPMIYATEFGNYFLIPTLLKYHEIDPDQLYENATPLKMAILNSHFKVVKLLINDKRVNVNRIFNDGQNYINVAACQNDIRIMQLILNKLSFDSLNEMKVSPLLNSIVYELPEMTNFLLSLDQINPNKLFNNVDISALWIATKVKNTKIIEMLIEKTVKVTVPDIILAYENNDSDLVDLLTKYFSK</sequence>
<comment type="caution">
    <text evidence="3">The sequence shown here is derived from an EMBL/GenBank/DDBJ whole genome shotgun (WGS) entry which is preliminary data.</text>
</comment>
<evidence type="ECO:0000313" key="4">
    <source>
        <dbReference type="Proteomes" id="UP000179807"/>
    </source>
</evidence>
<organism evidence="3 4">
    <name type="scientific">Tritrichomonas foetus</name>
    <dbReference type="NCBI Taxonomy" id="1144522"/>
    <lineage>
        <taxon>Eukaryota</taxon>
        <taxon>Metamonada</taxon>
        <taxon>Parabasalia</taxon>
        <taxon>Tritrichomonadida</taxon>
        <taxon>Tritrichomonadidae</taxon>
        <taxon>Tritrichomonas</taxon>
    </lineage>
</organism>
<dbReference type="Pfam" id="PF13637">
    <property type="entry name" value="Ank_4"/>
    <property type="match status" value="1"/>
</dbReference>
<keyword evidence="1" id="KW-0677">Repeat</keyword>
<keyword evidence="4" id="KW-1185">Reference proteome</keyword>
<dbReference type="SUPFAM" id="SSF48403">
    <property type="entry name" value="Ankyrin repeat"/>
    <property type="match status" value="1"/>
</dbReference>
<dbReference type="InterPro" id="IPR036770">
    <property type="entry name" value="Ankyrin_rpt-contain_sf"/>
</dbReference>
<dbReference type="GeneID" id="94847163"/>
<protein>
    <submittedName>
        <fullName evidence="3">Uncharacterized protein</fullName>
    </submittedName>
</protein>